<name>N8X9I3_ACIBZ</name>
<protein>
    <recommendedName>
        <fullName evidence="3">DUF1889 domain-containing protein</fullName>
    </recommendedName>
</protein>
<dbReference type="InterPro" id="IPR037210">
    <property type="entry name" value="YoaC-like_sf"/>
</dbReference>
<proteinExistence type="predicted"/>
<dbReference type="EMBL" id="APPK01000045">
    <property type="protein sequence ID" value="ENV20931.1"/>
    <property type="molecule type" value="Genomic_DNA"/>
</dbReference>
<reference evidence="1 2" key="1">
    <citation type="submission" date="2013-02" db="EMBL/GenBank/DDBJ databases">
        <title>The Genome Sequence of Acinetobacter bereziniae NIPH 3.</title>
        <authorList>
            <consortium name="The Broad Institute Genome Sequencing Platform"/>
            <consortium name="The Broad Institute Genome Sequencing Center for Infectious Disease"/>
            <person name="Cerqueira G."/>
            <person name="Feldgarden M."/>
            <person name="Courvalin P."/>
            <person name="Perichon B."/>
            <person name="Grillot-Courvalin C."/>
            <person name="Clermont D."/>
            <person name="Rocha E."/>
            <person name="Yoon E.-J."/>
            <person name="Nemec A."/>
            <person name="Walker B."/>
            <person name="Young S.K."/>
            <person name="Zeng Q."/>
            <person name="Gargeya S."/>
            <person name="Fitzgerald M."/>
            <person name="Haas B."/>
            <person name="Abouelleil A."/>
            <person name="Alvarado L."/>
            <person name="Arachchi H.M."/>
            <person name="Berlin A.M."/>
            <person name="Chapman S.B."/>
            <person name="Dewar J."/>
            <person name="Goldberg J."/>
            <person name="Griggs A."/>
            <person name="Gujja S."/>
            <person name="Hansen M."/>
            <person name="Howarth C."/>
            <person name="Imamovic A."/>
            <person name="Larimer J."/>
            <person name="McCowan C."/>
            <person name="Murphy C."/>
            <person name="Neiman D."/>
            <person name="Pearson M."/>
            <person name="Priest M."/>
            <person name="Roberts A."/>
            <person name="Saif S."/>
            <person name="Shea T."/>
            <person name="Sisk P."/>
            <person name="Sykes S."/>
            <person name="Wortman J."/>
            <person name="Nusbaum C."/>
            <person name="Birren B."/>
        </authorList>
    </citation>
    <scope>NUCLEOTIDE SEQUENCE [LARGE SCALE GENOMIC DNA]</scope>
    <source>
        <strain evidence="1 2">NIPH 3</strain>
    </source>
</reference>
<dbReference type="HOGENOM" id="CLU_2260389_0_0_6"/>
<accession>N8X9I3</accession>
<organism evidence="1 2">
    <name type="scientific">Acinetobacter bereziniae NIPH 3</name>
    <dbReference type="NCBI Taxonomy" id="1217651"/>
    <lineage>
        <taxon>Bacteria</taxon>
        <taxon>Pseudomonadati</taxon>
        <taxon>Pseudomonadota</taxon>
        <taxon>Gammaproteobacteria</taxon>
        <taxon>Moraxellales</taxon>
        <taxon>Moraxellaceae</taxon>
        <taxon>Acinetobacter</taxon>
    </lineage>
</organism>
<evidence type="ECO:0008006" key="3">
    <source>
        <dbReference type="Google" id="ProtNLM"/>
    </source>
</evidence>
<dbReference type="AlphaFoldDB" id="N8X9I3"/>
<evidence type="ECO:0000313" key="2">
    <source>
        <dbReference type="Proteomes" id="UP000013270"/>
    </source>
</evidence>
<dbReference type="Pfam" id="PF08986">
    <property type="entry name" value="DUF1889"/>
    <property type="match status" value="1"/>
</dbReference>
<dbReference type="InterPro" id="IPR015079">
    <property type="entry name" value="DUF1889"/>
</dbReference>
<dbReference type="PATRIC" id="fig|1217651.3.peg.3027"/>
<comment type="caution">
    <text evidence="1">The sequence shown here is derived from an EMBL/GenBank/DDBJ whole genome shotgun (WGS) entry which is preliminary data.</text>
</comment>
<sequence>MTPLVQAALEALNIRVNVSAGATHPLDDSIKKSVFKWLKNQGETLDQDEINEWALNNDWSDRHAVELGKLAQKIGEGARVQIKYPDRVSEEFFNRIRVKASST</sequence>
<gene>
    <name evidence="1" type="ORF">F963_03062</name>
</gene>
<dbReference type="SUPFAM" id="SSF140670">
    <property type="entry name" value="YoaC-like"/>
    <property type="match status" value="1"/>
</dbReference>
<dbReference type="RefSeq" id="WP_004831609.1">
    <property type="nucleotide sequence ID" value="NZ_KB849468.1"/>
</dbReference>
<evidence type="ECO:0000313" key="1">
    <source>
        <dbReference type="EMBL" id="ENV20931.1"/>
    </source>
</evidence>
<dbReference type="Proteomes" id="UP000013270">
    <property type="component" value="Unassembled WGS sequence"/>
</dbReference>
<dbReference type="Gene3D" id="1.20.1290.30">
    <property type="match status" value="1"/>
</dbReference>